<evidence type="ECO:0000313" key="2">
    <source>
        <dbReference type="Proteomes" id="UP000175829"/>
    </source>
</evidence>
<evidence type="ECO:0000313" key="1">
    <source>
        <dbReference type="EMBL" id="OEV00601.1"/>
    </source>
</evidence>
<comment type="caution">
    <text evidence="1">The sequence shown here is derived from an EMBL/GenBank/DDBJ whole genome shotgun (WGS) entry which is preliminary data.</text>
</comment>
<dbReference type="Proteomes" id="UP000175829">
    <property type="component" value="Unassembled WGS sequence"/>
</dbReference>
<proteinExistence type="predicted"/>
<organism evidence="1 2">
    <name type="scientific">Streptomyces qinglanensis</name>
    <dbReference type="NCBI Taxonomy" id="943816"/>
    <lineage>
        <taxon>Bacteria</taxon>
        <taxon>Bacillati</taxon>
        <taxon>Actinomycetota</taxon>
        <taxon>Actinomycetes</taxon>
        <taxon>Kitasatosporales</taxon>
        <taxon>Streptomycetaceae</taxon>
        <taxon>Streptomyces</taxon>
    </lineage>
</organism>
<dbReference type="EMBL" id="LJGV01000022">
    <property type="protein sequence ID" value="OEV00601.1"/>
    <property type="molecule type" value="Genomic_DNA"/>
</dbReference>
<name>A0A1E7K9K0_9ACTN</name>
<dbReference type="AlphaFoldDB" id="A0A1E7K9K0"/>
<protein>
    <submittedName>
        <fullName evidence="1">Uncharacterized protein</fullName>
    </submittedName>
</protein>
<sequence>MEGRLRGLIHRHLRHTAAGPAFRGARSRVRAPLTCRVIASGDVLRAMGEWGAAADPPERAR</sequence>
<reference evidence="1 2" key="1">
    <citation type="journal article" date="2016" name="Front. Microbiol.">
        <title>Comparative Genomics Analysis of Streptomyces Species Reveals Their Adaptation to the Marine Environment and Their Diversity at the Genomic Level.</title>
        <authorList>
            <person name="Tian X."/>
            <person name="Zhang Z."/>
            <person name="Yang T."/>
            <person name="Chen M."/>
            <person name="Li J."/>
            <person name="Chen F."/>
            <person name="Yang J."/>
            <person name="Li W."/>
            <person name="Zhang B."/>
            <person name="Zhang Z."/>
            <person name="Wu J."/>
            <person name="Zhang C."/>
            <person name="Long L."/>
            <person name="Xiao J."/>
        </authorList>
    </citation>
    <scope>NUCLEOTIDE SEQUENCE [LARGE SCALE GENOMIC DNA]</scope>
    <source>
        <strain evidence="1 2">SCSIO M10379</strain>
    </source>
</reference>
<dbReference type="PATRIC" id="fig|943816.4.peg.4687"/>
<gene>
    <name evidence="1" type="ORF">AN217_25510</name>
</gene>
<accession>A0A1E7K9K0</accession>